<dbReference type="Proteomes" id="UP000595814">
    <property type="component" value="Chromosome"/>
</dbReference>
<keyword evidence="2" id="KW-1185">Reference proteome</keyword>
<name>A0AC61MTT1_9FIRM</name>
<accession>A0AC61MTT1</accession>
<reference evidence="1 2" key="1">
    <citation type="journal article" date="2022" name="Int. J. Syst. Evol. Microbiol.">
        <title>Miniphocaeibacter halophilus sp. nov., an ammonium-tolerant acetate-producing bacterium isolated from a biogas system.</title>
        <authorList>
            <person name="Schnurer A."/>
            <person name="Singh A."/>
            <person name="Bi S."/>
            <person name="Qiao W."/>
            <person name="Westerholm M."/>
        </authorList>
    </citation>
    <scope>NUCLEOTIDE SEQUENCE [LARGE SCALE GENOMIC DNA]</scope>
    <source>
        <strain evidence="1 2">AMB_01</strain>
    </source>
</reference>
<organism evidence="1 2">
    <name type="scientific">Miniphocaeibacter halophilus</name>
    <dbReference type="NCBI Taxonomy" id="2931922"/>
    <lineage>
        <taxon>Bacteria</taxon>
        <taxon>Bacillati</taxon>
        <taxon>Bacillota</taxon>
        <taxon>Tissierellia</taxon>
        <taxon>Tissierellales</taxon>
        <taxon>Peptoniphilaceae</taxon>
        <taxon>Miniphocaeibacter</taxon>
    </lineage>
</organism>
<proteinExistence type="predicted"/>
<dbReference type="EMBL" id="CP066744">
    <property type="protein sequence ID" value="QQK08942.1"/>
    <property type="molecule type" value="Genomic_DNA"/>
</dbReference>
<evidence type="ECO:0000313" key="1">
    <source>
        <dbReference type="EMBL" id="QQK08942.1"/>
    </source>
</evidence>
<protein>
    <submittedName>
        <fullName evidence="1">Uncharacterized protein</fullName>
    </submittedName>
</protein>
<evidence type="ECO:0000313" key="2">
    <source>
        <dbReference type="Proteomes" id="UP000595814"/>
    </source>
</evidence>
<sequence length="128" mass="15193">MIENLNKIKKLLEVDLICHSLNGRIKYEFSRNLENDNLISITIYADNEKITEEFIPKDLNLQEFIKKYSRNNIHYKINSTNSLEKILLLLNNDIGKNSIKKIKNSMNEEPEWIQYLYKLRVEAEGFTL</sequence>
<gene>
    <name evidence="1" type="ORF">JFY71_05240</name>
</gene>